<comment type="caution">
    <text evidence="1">The sequence shown here is derived from an EMBL/GenBank/DDBJ whole genome shotgun (WGS) entry which is preliminary data.</text>
</comment>
<dbReference type="OrthoDB" id="8686982at2"/>
<organism evidence="1 2">
    <name type="scientific">Pigmentiphaga kullae</name>
    <dbReference type="NCBI Taxonomy" id="151784"/>
    <lineage>
        <taxon>Bacteria</taxon>
        <taxon>Pseudomonadati</taxon>
        <taxon>Pseudomonadota</taxon>
        <taxon>Betaproteobacteria</taxon>
        <taxon>Burkholderiales</taxon>
        <taxon>Alcaligenaceae</taxon>
        <taxon>Pigmentiphaga</taxon>
    </lineage>
</organism>
<dbReference type="Pfam" id="PF08748">
    <property type="entry name" value="Phage_TAC_4"/>
    <property type="match status" value="1"/>
</dbReference>
<protein>
    <submittedName>
        <fullName evidence="1">Tail assembly chaperone</fullName>
    </submittedName>
</protein>
<keyword evidence="2" id="KW-1185">Reference proteome</keyword>
<dbReference type="RefSeq" id="WP_130358295.1">
    <property type="nucleotide sequence ID" value="NZ_SGXC01000002.1"/>
</dbReference>
<evidence type="ECO:0000313" key="2">
    <source>
        <dbReference type="Proteomes" id="UP000292445"/>
    </source>
</evidence>
<dbReference type="AlphaFoldDB" id="A0A4V2F2Z9"/>
<evidence type="ECO:0000313" key="1">
    <source>
        <dbReference type="EMBL" id="RZS80654.1"/>
    </source>
</evidence>
<dbReference type="Proteomes" id="UP000292445">
    <property type="component" value="Unassembled WGS sequence"/>
</dbReference>
<name>A0A4V2F2Z9_9BURK</name>
<dbReference type="EMBL" id="SGXC01000002">
    <property type="protein sequence ID" value="RZS80654.1"/>
    <property type="molecule type" value="Genomic_DNA"/>
</dbReference>
<sequence>MFKLKPAITFVFPVEIPRADGGESTLNLVFNHKTRDELQEFLERAGKTPAGNIDPLLEVVAGWEEVDGEFSAAALKRLTQDFHGADAAILQGYVQALTEGRRGN</sequence>
<proteinExistence type="predicted"/>
<gene>
    <name evidence="1" type="ORF">EV675_3266</name>
</gene>
<reference evidence="1 2" key="1">
    <citation type="submission" date="2019-02" db="EMBL/GenBank/DDBJ databases">
        <title>Genomic Encyclopedia of Type Strains, Phase IV (KMG-IV): sequencing the most valuable type-strain genomes for metagenomic binning, comparative biology and taxonomic classification.</title>
        <authorList>
            <person name="Goeker M."/>
        </authorList>
    </citation>
    <scope>NUCLEOTIDE SEQUENCE [LARGE SCALE GENOMIC DNA]</scope>
    <source>
        <strain evidence="1 2">K24</strain>
    </source>
</reference>
<dbReference type="InterPro" id="IPR014859">
    <property type="entry name" value="Phage_TAC_4"/>
</dbReference>
<accession>A0A4V2F2Z9</accession>